<keyword evidence="2" id="KW-1185">Reference proteome</keyword>
<protein>
    <submittedName>
        <fullName evidence="1">Uncharacterized protein</fullName>
    </submittedName>
</protein>
<accession>A0ABU0I237</accession>
<comment type="caution">
    <text evidence="1">The sequence shown here is derived from an EMBL/GenBank/DDBJ whole genome shotgun (WGS) entry which is preliminary data.</text>
</comment>
<evidence type="ECO:0000313" key="2">
    <source>
        <dbReference type="Proteomes" id="UP001231124"/>
    </source>
</evidence>
<dbReference type="Proteomes" id="UP001231124">
    <property type="component" value="Unassembled WGS sequence"/>
</dbReference>
<sequence length="60" mass="6500">MDDNDRRVTPTEDEVAASADAVAGLAMVRARVERCTQEEQDAFWEAVGRCFGGGKPPEMG</sequence>
<dbReference type="RefSeq" id="WP_238202938.1">
    <property type="nucleotide sequence ID" value="NZ_BPQE01000011.1"/>
</dbReference>
<dbReference type="EMBL" id="JAUSVP010000005">
    <property type="protein sequence ID" value="MDQ0447749.1"/>
    <property type="molecule type" value="Genomic_DNA"/>
</dbReference>
<proteinExistence type="predicted"/>
<name>A0ABU0I237_9HYPH</name>
<reference evidence="1 2" key="1">
    <citation type="submission" date="2023-07" db="EMBL/GenBank/DDBJ databases">
        <title>Genomic Encyclopedia of Type Strains, Phase IV (KMG-IV): sequencing the most valuable type-strain genomes for metagenomic binning, comparative biology and taxonomic classification.</title>
        <authorList>
            <person name="Goeker M."/>
        </authorList>
    </citation>
    <scope>NUCLEOTIDE SEQUENCE [LARGE SCALE GENOMIC DNA]</scope>
    <source>
        <strain evidence="1 2">DSM 19013</strain>
    </source>
</reference>
<evidence type="ECO:0000313" key="1">
    <source>
        <dbReference type="EMBL" id="MDQ0447749.1"/>
    </source>
</evidence>
<organism evidence="1 2">
    <name type="scientific">Methylobacterium aerolatum</name>
    <dbReference type="NCBI Taxonomy" id="418708"/>
    <lineage>
        <taxon>Bacteria</taxon>
        <taxon>Pseudomonadati</taxon>
        <taxon>Pseudomonadota</taxon>
        <taxon>Alphaproteobacteria</taxon>
        <taxon>Hyphomicrobiales</taxon>
        <taxon>Methylobacteriaceae</taxon>
        <taxon>Methylobacterium</taxon>
    </lineage>
</organism>
<gene>
    <name evidence="1" type="ORF">QO012_002249</name>
</gene>